<dbReference type="Proteomes" id="UP000464796">
    <property type="component" value="Chromosome"/>
</dbReference>
<organism evidence="2 3">
    <name type="scientific">Bacillus pacificus</name>
    <dbReference type="NCBI Taxonomy" id="2026187"/>
    <lineage>
        <taxon>Bacteria</taxon>
        <taxon>Bacillati</taxon>
        <taxon>Bacillota</taxon>
        <taxon>Bacilli</taxon>
        <taxon>Bacillales</taxon>
        <taxon>Bacillaceae</taxon>
        <taxon>Bacillus</taxon>
        <taxon>Bacillus cereus group</taxon>
    </lineage>
</organism>
<keyword evidence="3" id="KW-1185">Reference proteome</keyword>
<dbReference type="SUPFAM" id="SSF141571">
    <property type="entry name" value="Pentapeptide repeat-like"/>
    <property type="match status" value="1"/>
</dbReference>
<sequence>MIHFNTENKKIKELIEQRKENHYKISELEFEKFNELYGIERKKVGGTSTYIKNDFFNFEDEKKEFIFTTFHNKTFGKCVAIHEDEFLKVSGKHITYNRFINCRFSNIIFENCTFWGCEFLNCLSISSGVIFKNCSFSIPLLRDDNLPDVENHFTVFKKFNGAVKFIGCRLEDCMAINCAFIHSQFVECDMNNMIIDSSIFFGMNIRGCDMRGTKISNPRCKDFVIEDDDKVSKFNKETFLGKVRVEDPTYDDSFRVYQSFSEQFRKNNFMDLYGEYFYLYKRNELKELNGMDKIQSLFALITFGYGERAMNTILCILFIMVVSPIAFMIFGMNFSGELLYFKFTTDVENMLTIGEWFKHYFRFLNIVLVFCLILILEIITQLGSVFVFII</sequence>
<keyword evidence="1" id="KW-1133">Transmembrane helix</keyword>
<dbReference type="EMBL" id="CP041979">
    <property type="protein sequence ID" value="QHH88844.1"/>
    <property type="molecule type" value="Genomic_DNA"/>
</dbReference>
<keyword evidence="1" id="KW-0812">Transmembrane</keyword>
<protein>
    <submittedName>
        <fullName evidence="2">Pentapeptide repeat-containing protein</fullName>
    </submittedName>
</protein>
<accession>A0ABX6I5M4</accession>
<name>A0ABX6I5M4_9BACI</name>
<feature type="transmembrane region" description="Helical" evidence="1">
    <location>
        <begin position="313"/>
        <end position="334"/>
    </location>
</feature>
<reference evidence="2 3" key="1">
    <citation type="submission" date="2019-07" db="EMBL/GenBank/DDBJ databases">
        <authorList>
            <person name="Yu W.S."/>
            <person name="Cheong H.-M."/>
            <person name="Choi Y."/>
            <person name="Hwang K.J."/>
            <person name="Jung K."/>
            <person name="Lee S."/>
            <person name="Choi C."/>
        </authorList>
    </citation>
    <scope>NUCLEOTIDE SEQUENCE [LARGE SCALE GENOMIC DNA]</scope>
    <source>
        <strain evidence="2 3">NCCP 15909</strain>
    </source>
</reference>
<evidence type="ECO:0000313" key="2">
    <source>
        <dbReference type="EMBL" id="QHH88844.1"/>
    </source>
</evidence>
<keyword evidence="1" id="KW-0472">Membrane</keyword>
<proteinExistence type="predicted"/>
<feature type="transmembrane region" description="Helical" evidence="1">
    <location>
        <begin position="366"/>
        <end position="389"/>
    </location>
</feature>
<dbReference type="Gene3D" id="2.160.20.80">
    <property type="entry name" value="E3 ubiquitin-protein ligase SopA"/>
    <property type="match status" value="1"/>
</dbReference>
<evidence type="ECO:0000256" key="1">
    <source>
        <dbReference type="SAM" id="Phobius"/>
    </source>
</evidence>
<evidence type="ECO:0000313" key="3">
    <source>
        <dbReference type="Proteomes" id="UP000464796"/>
    </source>
</evidence>
<gene>
    <name evidence="2" type="ORF">FPL01_08715</name>
</gene>